<comment type="caution">
    <text evidence="6">The sequence shown here is derived from an EMBL/GenBank/DDBJ whole genome shotgun (WGS) entry which is preliminary data.</text>
</comment>
<protein>
    <recommendedName>
        <fullName evidence="5">MYND-type domain-containing protein</fullName>
    </recommendedName>
</protein>
<evidence type="ECO:0000256" key="3">
    <source>
        <dbReference type="ARBA" id="ARBA00022833"/>
    </source>
</evidence>
<dbReference type="InterPro" id="IPR002893">
    <property type="entry name" value="Znf_MYND"/>
</dbReference>
<evidence type="ECO:0000256" key="4">
    <source>
        <dbReference type="PROSITE-ProRule" id="PRU00134"/>
    </source>
</evidence>
<evidence type="ECO:0000313" key="6">
    <source>
        <dbReference type="EMBL" id="KAH8094553.1"/>
    </source>
</evidence>
<feature type="domain" description="MYND-type" evidence="5">
    <location>
        <begin position="528"/>
        <end position="571"/>
    </location>
</feature>
<proteinExistence type="predicted"/>
<evidence type="ECO:0000313" key="7">
    <source>
        <dbReference type="Proteomes" id="UP000813824"/>
    </source>
</evidence>
<dbReference type="Pfam" id="PF01753">
    <property type="entry name" value="zf-MYND"/>
    <property type="match status" value="1"/>
</dbReference>
<keyword evidence="1" id="KW-0479">Metal-binding</keyword>
<reference evidence="6" key="1">
    <citation type="journal article" date="2021" name="New Phytol.">
        <title>Evolutionary innovations through gain and loss of genes in the ectomycorrhizal Boletales.</title>
        <authorList>
            <person name="Wu G."/>
            <person name="Miyauchi S."/>
            <person name="Morin E."/>
            <person name="Kuo A."/>
            <person name="Drula E."/>
            <person name="Varga T."/>
            <person name="Kohler A."/>
            <person name="Feng B."/>
            <person name="Cao Y."/>
            <person name="Lipzen A."/>
            <person name="Daum C."/>
            <person name="Hundley H."/>
            <person name="Pangilinan J."/>
            <person name="Johnson J."/>
            <person name="Barry K."/>
            <person name="LaButti K."/>
            <person name="Ng V."/>
            <person name="Ahrendt S."/>
            <person name="Min B."/>
            <person name="Choi I.G."/>
            <person name="Park H."/>
            <person name="Plett J.M."/>
            <person name="Magnuson J."/>
            <person name="Spatafora J.W."/>
            <person name="Nagy L.G."/>
            <person name="Henrissat B."/>
            <person name="Grigoriev I.V."/>
            <person name="Yang Z.L."/>
            <person name="Xu J."/>
            <person name="Martin F.M."/>
        </authorList>
    </citation>
    <scope>NUCLEOTIDE SEQUENCE</scope>
    <source>
        <strain evidence="6">KKN 215</strain>
    </source>
</reference>
<dbReference type="Gene3D" id="6.10.140.2220">
    <property type="match status" value="1"/>
</dbReference>
<dbReference type="AlphaFoldDB" id="A0A8K0UK03"/>
<accession>A0A8K0UK03</accession>
<dbReference type="PROSITE" id="PS50865">
    <property type="entry name" value="ZF_MYND_2"/>
    <property type="match status" value="1"/>
</dbReference>
<sequence>MSLCRYLASKPITGPPLTRFATVTQNPDGTTSSSINWLEVVQHEPDNVATWLLYLHFSDRLGESDALLSLIDCNSQLQSPPAAANFAASHLPCAIVHILGDPEMFDWDYEYSPKSFGYSMTALIALHACLTGAFATRNTGLQWESDVANRISDVEEAIWRGRGIVRMVTRFLDNSREPFSPHCDAVIAVLYEMVALRDQYRWALSTLIPQCLPVSRVLPLLQPPRVSATPFPARMADIFLFIWSCGHRSDEERRQVLNDIVWLLHRPATPSEINSFVYRATHPSAGYLGSKLLLINNMSKNLYSEKAVEETGFQIVYLCSTFFSAEPEVFRDHYASSSDTGFPRGLLVHSQRQLCSSSPDVHNVAIPLTLAALSHLGAFDSPNSHPAKHLKRYAGDLNFVATVRRAIHVAVEAGDVDGLITANTALDFIAATAQEYRNSENPDNVQLVQSYHETSTYMWHNFLQTIRAIPTKDTHRTAVKAKAIKYWKKFGKTFDLEEGGKHPSSVSLALSTTESHPRYWLFKKRCGLPSCGCHVAKPEHHLRVCKGCYRILYCSKYCQDRDWSFGHRYVCRSEGAKNAL</sequence>
<dbReference type="Proteomes" id="UP000813824">
    <property type="component" value="Unassembled WGS sequence"/>
</dbReference>
<name>A0A8K0UK03_9AGAR</name>
<evidence type="ECO:0000256" key="1">
    <source>
        <dbReference type="ARBA" id="ARBA00022723"/>
    </source>
</evidence>
<dbReference type="EMBL" id="JAEVFJ010000026">
    <property type="protein sequence ID" value="KAH8094553.1"/>
    <property type="molecule type" value="Genomic_DNA"/>
</dbReference>
<keyword evidence="2 4" id="KW-0863">Zinc-finger</keyword>
<evidence type="ECO:0000259" key="5">
    <source>
        <dbReference type="PROSITE" id="PS50865"/>
    </source>
</evidence>
<dbReference type="GO" id="GO:0008270">
    <property type="term" value="F:zinc ion binding"/>
    <property type="evidence" value="ECO:0007669"/>
    <property type="project" value="UniProtKB-KW"/>
</dbReference>
<keyword evidence="3" id="KW-0862">Zinc</keyword>
<keyword evidence="7" id="KW-1185">Reference proteome</keyword>
<dbReference type="SUPFAM" id="SSF144232">
    <property type="entry name" value="HIT/MYND zinc finger-like"/>
    <property type="match status" value="1"/>
</dbReference>
<gene>
    <name evidence="6" type="ORF">BXZ70DRAFT_947991</name>
</gene>
<dbReference type="OrthoDB" id="2804601at2759"/>
<organism evidence="6 7">
    <name type="scientific">Cristinia sonorae</name>
    <dbReference type="NCBI Taxonomy" id="1940300"/>
    <lineage>
        <taxon>Eukaryota</taxon>
        <taxon>Fungi</taxon>
        <taxon>Dikarya</taxon>
        <taxon>Basidiomycota</taxon>
        <taxon>Agaricomycotina</taxon>
        <taxon>Agaricomycetes</taxon>
        <taxon>Agaricomycetidae</taxon>
        <taxon>Agaricales</taxon>
        <taxon>Pleurotineae</taxon>
        <taxon>Stephanosporaceae</taxon>
        <taxon>Cristinia</taxon>
    </lineage>
</organism>
<evidence type="ECO:0000256" key="2">
    <source>
        <dbReference type="ARBA" id="ARBA00022771"/>
    </source>
</evidence>